<dbReference type="AlphaFoldDB" id="A0A1E5UF19"/>
<dbReference type="OrthoDB" id="5187906at2"/>
<evidence type="ECO:0000313" key="2">
    <source>
        <dbReference type="Proteomes" id="UP000095601"/>
    </source>
</evidence>
<evidence type="ECO:0008006" key="3">
    <source>
        <dbReference type="Google" id="ProtNLM"/>
    </source>
</evidence>
<keyword evidence="2" id="KW-1185">Reference proteome</keyword>
<dbReference type="Proteomes" id="UP000095601">
    <property type="component" value="Unassembled WGS sequence"/>
</dbReference>
<dbReference type="STRING" id="237258.SAMN04489756_101167"/>
<sequence>MQNCLECGEKIMGRIDKKFCSDACRNAYNNKQNKDQTNLMRNINNKLRKNFKILSEQNFVENKAKTTRNKLSVAGFDFEYFTNIKTYKNGAQYYFVYDFGYKFLEEDFILIVRKEEN</sequence>
<dbReference type="RefSeq" id="WP_069798464.1">
    <property type="nucleotide sequence ID" value="NZ_CP034157.1"/>
</dbReference>
<protein>
    <recommendedName>
        <fullName evidence="3">DUF2116 family Zn-ribbon domain-containing protein</fullName>
    </recommendedName>
</protein>
<dbReference type="PATRIC" id="fig|237258.4.peg.2439"/>
<name>A0A1E5UF19_9FLAO</name>
<evidence type="ECO:0000313" key="1">
    <source>
        <dbReference type="EMBL" id="OEL11408.1"/>
    </source>
</evidence>
<gene>
    <name evidence="1" type="ORF">BHF72_2278</name>
</gene>
<proteinExistence type="predicted"/>
<organism evidence="1 2">
    <name type="scientific">Cloacibacterium normanense</name>
    <dbReference type="NCBI Taxonomy" id="237258"/>
    <lineage>
        <taxon>Bacteria</taxon>
        <taxon>Pseudomonadati</taxon>
        <taxon>Bacteroidota</taxon>
        <taxon>Flavobacteriia</taxon>
        <taxon>Flavobacteriales</taxon>
        <taxon>Weeksellaceae</taxon>
    </lineage>
</organism>
<comment type="caution">
    <text evidence="1">The sequence shown here is derived from an EMBL/GenBank/DDBJ whole genome shotgun (WGS) entry which is preliminary data.</text>
</comment>
<dbReference type="KEGG" id="cnr:EB819_04645"/>
<accession>A0A1E5UF19</accession>
<dbReference type="EMBL" id="MKGI01000043">
    <property type="protein sequence ID" value="OEL11408.1"/>
    <property type="molecule type" value="Genomic_DNA"/>
</dbReference>
<reference evidence="1 2" key="1">
    <citation type="submission" date="2016-09" db="EMBL/GenBank/DDBJ databases">
        <authorList>
            <person name="Capua I."/>
            <person name="De Benedictis P."/>
            <person name="Joannis T."/>
            <person name="Lombin L.H."/>
            <person name="Cattoli G."/>
        </authorList>
    </citation>
    <scope>NUCLEOTIDE SEQUENCE [LARGE SCALE GENOMIC DNA]</scope>
    <source>
        <strain evidence="1 2">NRS-1</strain>
    </source>
</reference>